<comment type="caution">
    <text evidence="2">The sequence shown here is derived from an EMBL/GenBank/DDBJ whole genome shotgun (WGS) entry which is preliminary data.</text>
</comment>
<keyword evidence="1" id="KW-0812">Transmembrane</keyword>
<name>A0A0G0VJ15_9BACT</name>
<evidence type="ECO:0000256" key="1">
    <source>
        <dbReference type="SAM" id="Phobius"/>
    </source>
</evidence>
<dbReference type="AlphaFoldDB" id="A0A0G0VJ15"/>
<dbReference type="Pfam" id="PF04020">
    <property type="entry name" value="Phage_holin_4_2"/>
    <property type="match status" value="1"/>
</dbReference>
<keyword evidence="1" id="KW-1133">Transmembrane helix</keyword>
<evidence type="ECO:0000313" key="2">
    <source>
        <dbReference type="EMBL" id="KKR62717.1"/>
    </source>
</evidence>
<accession>A0A0G0VJ15</accession>
<evidence type="ECO:0008006" key="4">
    <source>
        <dbReference type="Google" id="ProtNLM"/>
    </source>
</evidence>
<dbReference type="EMBL" id="LBZA01000042">
    <property type="protein sequence ID" value="KKR62717.1"/>
    <property type="molecule type" value="Genomic_DNA"/>
</dbReference>
<protein>
    <recommendedName>
        <fullName evidence="4">Integral membrane protein</fullName>
    </recommendedName>
</protein>
<proteinExistence type="predicted"/>
<feature type="transmembrane region" description="Helical" evidence="1">
    <location>
        <begin position="12"/>
        <end position="33"/>
    </location>
</feature>
<dbReference type="InterPro" id="IPR007165">
    <property type="entry name" value="Phage_holin_4_2"/>
</dbReference>
<gene>
    <name evidence="2" type="ORF">UU02_C0042G0013</name>
</gene>
<sequence length="109" mass="11959">MVFANGTNTVLLTGVALTLASLIVKPIINILLLPINLITFGLFRWVGYAITLYIVTLVVPGFKIVDFAFKGFSSYWISIPQISLGGVVAFIAFSFIISIISSFIDWLLK</sequence>
<reference evidence="2 3" key="1">
    <citation type="journal article" date="2015" name="Nature">
        <title>rRNA introns, odd ribosomes, and small enigmatic genomes across a large radiation of phyla.</title>
        <authorList>
            <person name="Brown C.T."/>
            <person name="Hug L.A."/>
            <person name="Thomas B.C."/>
            <person name="Sharon I."/>
            <person name="Castelle C.J."/>
            <person name="Singh A."/>
            <person name="Wilkins M.J."/>
            <person name="Williams K.H."/>
            <person name="Banfield J.F."/>
        </authorList>
    </citation>
    <scope>NUCLEOTIDE SEQUENCE [LARGE SCALE GENOMIC DNA]</scope>
</reference>
<feature type="transmembrane region" description="Helical" evidence="1">
    <location>
        <begin position="45"/>
        <end position="62"/>
    </location>
</feature>
<organism evidence="2 3">
    <name type="scientific">Candidatus Woesebacteria bacterium GW2011_GWA1_40_43</name>
    <dbReference type="NCBI Taxonomy" id="1618553"/>
    <lineage>
        <taxon>Bacteria</taxon>
        <taxon>Candidatus Woeseibacteriota</taxon>
    </lineage>
</organism>
<dbReference type="Proteomes" id="UP000034293">
    <property type="component" value="Unassembled WGS sequence"/>
</dbReference>
<keyword evidence="1" id="KW-0472">Membrane</keyword>
<feature type="transmembrane region" description="Helical" evidence="1">
    <location>
        <begin position="82"/>
        <end position="108"/>
    </location>
</feature>
<evidence type="ECO:0000313" key="3">
    <source>
        <dbReference type="Proteomes" id="UP000034293"/>
    </source>
</evidence>